<feature type="region of interest" description="Disordered" evidence="1">
    <location>
        <begin position="1"/>
        <end position="233"/>
    </location>
</feature>
<dbReference type="AlphaFoldDB" id="A0A6J4PIC5"/>
<reference evidence="2" key="1">
    <citation type="submission" date="2020-02" db="EMBL/GenBank/DDBJ databases">
        <authorList>
            <person name="Meier V. D."/>
        </authorList>
    </citation>
    <scope>NUCLEOTIDE SEQUENCE</scope>
    <source>
        <strain evidence="2">AVDCRST_MAG82</strain>
    </source>
</reference>
<organism evidence="2">
    <name type="scientific">uncultured Rubrobacteraceae bacterium</name>
    <dbReference type="NCBI Taxonomy" id="349277"/>
    <lineage>
        <taxon>Bacteria</taxon>
        <taxon>Bacillati</taxon>
        <taxon>Actinomycetota</taxon>
        <taxon>Rubrobacteria</taxon>
        <taxon>Rubrobacterales</taxon>
        <taxon>Rubrobacteraceae</taxon>
        <taxon>environmental samples</taxon>
    </lineage>
</organism>
<keyword evidence="2" id="KW-0808">Transferase</keyword>
<proteinExistence type="predicted"/>
<feature type="compositionally biased region" description="Basic residues" evidence="1">
    <location>
        <begin position="114"/>
        <end position="131"/>
    </location>
</feature>
<feature type="non-terminal residue" evidence="2">
    <location>
        <position position="1"/>
    </location>
</feature>
<feature type="non-terminal residue" evidence="2">
    <location>
        <position position="233"/>
    </location>
</feature>
<gene>
    <name evidence="2" type="ORF">AVDCRST_MAG82-1129</name>
</gene>
<feature type="compositionally biased region" description="Basic residues" evidence="1">
    <location>
        <begin position="162"/>
        <end position="179"/>
    </location>
</feature>
<feature type="compositionally biased region" description="Basic residues" evidence="1">
    <location>
        <begin position="82"/>
        <end position="107"/>
    </location>
</feature>
<evidence type="ECO:0000256" key="1">
    <source>
        <dbReference type="SAM" id="MobiDB-lite"/>
    </source>
</evidence>
<dbReference type="EC" id="2.7.4.-" evidence="2"/>
<feature type="compositionally biased region" description="Basic residues" evidence="1">
    <location>
        <begin position="213"/>
        <end position="227"/>
    </location>
</feature>
<accession>A0A6J4PIC5</accession>
<sequence length="233" mass="26884">VPGRTVPGRLPRNGGLRRTRTRARHDQPQRRPGRAPGRDRDLRLPGAAGLRDPRPLRGRGFATDPAWLQEQAAHGHGTGTRRTPRRPQRPRQLRRRRALRRPRRGHRPGSLYRSLRRLPRRGLRRHVRVRVRTALQPHSASDHHPPQGPAGHRRSNLTARNPGRRHRSLPHRRSRPRPRSPRETGNRTTRRSSGVPGNGGGQLDRGALPPNRQRGHQRHLYPRRRRTRGDPHL</sequence>
<dbReference type="EMBL" id="CADCVA010000156">
    <property type="protein sequence ID" value="CAA9416312.1"/>
    <property type="molecule type" value="Genomic_DNA"/>
</dbReference>
<dbReference type="GO" id="GO:0016301">
    <property type="term" value="F:kinase activity"/>
    <property type="evidence" value="ECO:0007669"/>
    <property type="project" value="UniProtKB-KW"/>
</dbReference>
<keyword evidence="2" id="KW-0418">Kinase</keyword>
<name>A0A6J4PIC5_9ACTN</name>
<protein>
    <submittedName>
        <fullName evidence="2">Phytyl-phosphate kinase</fullName>
        <ecNumber evidence="2">2.7.4.-</ecNumber>
    </submittedName>
</protein>
<evidence type="ECO:0000313" key="2">
    <source>
        <dbReference type="EMBL" id="CAA9416312.1"/>
    </source>
</evidence>